<evidence type="ECO:0000259" key="4">
    <source>
        <dbReference type="SMART" id="SM00322"/>
    </source>
</evidence>
<dbReference type="Proteomes" id="UP000218231">
    <property type="component" value="Unassembled WGS sequence"/>
</dbReference>
<accession>A0A2A2L1W9</accession>
<dbReference type="AlphaFoldDB" id="A0A2A2L1W9"/>
<sequence>MKSEALTIILLTLLCLAGFAAAEDCAPYTNITSYFTFNQYSENYCSKAITCEFNVTVPPDYYVEFYIIGTMVGSDYYTVSDSGRHSVFSEQLNTWHVFYFPEGNNSFTLHCPPDSTFKSTIYIEAIYTKLPSSISATYSTGPDKRAVHLKQSSGSRKSVITTNQSNSLTVDLLNNDDLFYSVTGHLVYGGPNNVPLGSLFFWYIQDQTFNSSPYNQITIVQINFQLGDLVIINVPENTAKYKSADGTVSRHRTMKAQVNAGNAWDVVLDARNGSAALTISTYRVSLWSFLAGITFDSDDDSTVYLDAGAPTSHDIYRIATYKKNSDGNPFPQLLSPYIITFYATKGIHTLHLKFSVFAKEYEKFYNPTIGQKGFSTSKWYPFPSYPYDYYDYSTDSGSLNLTGASVSCINITSANIFFNDPQGSQTREMKFRIRDANGNGITQHLDNQTISYNSTFFSGNGASLIWEFFDNTTEYGADSGYYFTFEFGLGPSYTNKLSLRAIEIDLSAMYGSGNGNMAQYGAHTQGGHQGYGNQGMYQGGQQGMNPNYGYEGGPPPPMIQSPLDAEIQVVLAEIHQEIAVLDQSEEWANALKNGRRLLLTEADRLEHNIDPEWLEVDINKPVKLVKKVLIPNFRHPGFNFVGKIIGPNGASLQLLAKTHKCRIFVLGRGSTKDRMREATMLASGDPMYAHFAGPLHVKIETIAPAHIAYQRVANVLAELNTILQPIRVDTTPGANQDGAKIEGGEEATEDNQTATAAPGSVGPKVPTSGIGAEGETRSSGSQRGSGGSYGNRSGGGGQSAGGYQSRSGGGQRPGGGYNRGGYNRHAPY</sequence>
<dbReference type="Gene3D" id="3.30.1370.10">
    <property type="entry name" value="K Homology domain, type 1"/>
    <property type="match status" value="1"/>
</dbReference>
<dbReference type="PANTHER" id="PTHR11208:SF42">
    <property type="entry name" value="QUAKING RELATED 54B, ISOFORM E"/>
    <property type="match status" value="1"/>
</dbReference>
<dbReference type="InterPro" id="IPR055256">
    <property type="entry name" value="KH_1_KHDC4/BBP-like"/>
</dbReference>
<feature type="domain" description="K Homology" evidence="4">
    <location>
        <begin position="622"/>
        <end position="717"/>
    </location>
</feature>
<dbReference type="GO" id="GO:0005634">
    <property type="term" value="C:nucleus"/>
    <property type="evidence" value="ECO:0007669"/>
    <property type="project" value="TreeGrafter"/>
</dbReference>
<dbReference type="Pfam" id="PF22675">
    <property type="entry name" value="KH-I_KHDC4-BBP"/>
    <property type="match status" value="1"/>
</dbReference>
<comment type="caution">
    <text evidence="5">The sequence shown here is derived from an EMBL/GenBank/DDBJ whole genome shotgun (WGS) entry which is preliminary data.</text>
</comment>
<dbReference type="GO" id="GO:0003729">
    <property type="term" value="F:mRNA binding"/>
    <property type="evidence" value="ECO:0007669"/>
    <property type="project" value="TreeGrafter"/>
</dbReference>
<reference evidence="5 6" key="1">
    <citation type="journal article" date="2017" name="Curr. Biol.">
        <title>Genome architecture and evolution of a unichromosomal asexual nematode.</title>
        <authorList>
            <person name="Fradin H."/>
            <person name="Zegar C."/>
            <person name="Gutwein M."/>
            <person name="Lucas J."/>
            <person name="Kovtun M."/>
            <person name="Corcoran D."/>
            <person name="Baugh L.R."/>
            <person name="Kiontke K."/>
            <person name="Gunsalus K."/>
            <person name="Fitch D.H."/>
            <person name="Piano F."/>
        </authorList>
    </citation>
    <scope>NUCLEOTIDE SEQUENCE [LARGE SCALE GENOMIC DNA]</scope>
    <source>
        <strain evidence="5">PF1309</strain>
    </source>
</reference>
<dbReference type="GO" id="GO:0000381">
    <property type="term" value="P:regulation of alternative mRNA splicing, via spliceosome"/>
    <property type="evidence" value="ECO:0007669"/>
    <property type="project" value="TreeGrafter"/>
</dbReference>
<dbReference type="EMBL" id="LIAE01007294">
    <property type="protein sequence ID" value="PAV80266.1"/>
    <property type="molecule type" value="Genomic_DNA"/>
</dbReference>
<feature type="region of interest" description="Disordered" evidence="2">
    <location>
        <begin position="728"/>
        <end position="828"/>
    </location>
</feature>
<evidence type="ECO:0000313" key="6">
    <source>
        <dbReference type="Proteomes" id="UP000218231"/>
    </source>
</evidence>
<keyword evidence="1" id="KW-0694">RNA-binding</keyword>
<feature type="signal peptide" evidence="3">
    <location>
        <begin position="1"/>
        <end position="22"/>
    </location>
</feature>
<feature type="compositionally biased region" description="Gly residues" evidence="2">
    <location>
        <begin position="783"/>
        <end position="800"/>
    </location>
</feature>
<dbReference type="InterPro" id="IPR036612">
    <property type="entry name" value="KH_dom_type_1_sf"/>
</dbReference>
<dbReference type="InterPro" id="IPR045071">
    <property type="entry name" value="BBP-like"/>
</dbReference>
<dbReference type="FunFam" id="3.30.1370.10:FF:000105">
    <property type="entry name" value="Protein CBG12765"/>
    <property type="match status" value="1"/>
</dbReference>
<keyword evidence="6" id="KW-1185">Reference proteome</keyword>
<dbReference type="PANTHER" id="PTHR11208">
    <property type="entry name" value="RNA-BINDING PROTEIN RELATED"/>
    <property type="match status" value="1"/>
</dbReference>
<evidence type="ECO:0000313" key="5">
    <source>
        <dbReference type="EMBL" id="PAV80266.1"/>
    </source>
</evidence>
<gene>
    <name evidence="5" type="ORF">WR25_16797</name>
</gene>
<evidence type="ECO:0000256" key="3">
    <source>
        <dbReference type="SAM" id="SignalP"/>
    </source>
</evidence>
<evidence type="ECO:0000256" key="2">
    <source>
        <dbReference type="SAM" id="MobiDB-lite"/>
    </source>
</evidence>
<protein>
    <recommendedName>
        <fullName evidence="4">K Homology domain-containing protein</fullName>
    </recommendedName>
</protein>
<name>A0A2A2L1W9_9BILA</name>
<dbReference type="STRING" id="2018661.A0A2A2L1W9"/>
<dbReference type="OrthoDB" id="6777263at2759"/>
<dbReference type="SMART" id="SM00322">
    <property type="entry name" value="KH"/>
    <property type="match status" value="1"/>
</dbReference>
<dbReference type="InterPro" id="IPR004087">
    <property type="entry name" value="KH_dom"/>
</dbReference>
<proteinExistence type="predicted"/>
<keyword evidence="3" id="KW-0732">Signal</keyword>
<feature type="compositionally biased region" description="Gly residues" evidence="2">
    <location>
        <begin position="807"/>
        <end position="819"/>
    </location>
</feature>
<dbReference type="SUPFAM" id="SSF54791">
    <property type="entry name" value="Eukaryotic type KH-domain (KH-domain type I)"/>
    <property type="match status" value="1"/>
</dbReference>
<feature type="chain" id="PRO_5012652145" description="K Homology domain-containing protein" evidence="3">
    <location>
        <begin position="23"/>
        <end position="828"/>
    </location>
</feature>
<evidence type="ECO:0000256" key="1">
    <source>
        <dbReference type="ARBA" id="ARBA00022884"/>
    </source>
</evidence>
<organism evidence="5 6">
    <name type="scientific">Diploscapter pachys</name>
    <dbReference type="NCBI Taxonomy" id="2018661"/>
    <lineage>
        <taxon>Eukaryota</taxon>
        <taxon>Metazoa</taxon>
        <taxon>Ecdysozoa</taxon>
        <taxon>Nematoda</taxon>
        <taxon>Chromadorea</taxon>
        <taxon>Rhabditida</taxon>
        <taxon>Rhabditina</taxon>
        <taxon>Rhabditomorpha</taxon>
        <taxon>Rhabditoidea</taxon>
        <taxon>Rhabditidae</taxon>
        <taxon>Diploscapter</taxon>
    </lineage>
</organism>